<sequence>MRGDERKEKKEKKMWSWNPITAIPYIYSSKVYCPLSIEDLEPDPENGRVMHPMETNVLQSGHRRRVLRLTLHWQHLGSAAAAAAAVHRVDSDSEGFGD</sequence>
<dbReference type="AlphaFoldDB" id="A0A2T7PLW5"/>
<evidence type="ECO:0000313" key="2">
    <source>
        <dbReference type="Proteomes" id="UP000245119"/>
    </source>
</evidence>
<name>A0A2T7PLW5_POMCA</name>
<gene>
    <name evidence="1" type="ORF">C0Q70_05682</name>
</gene>
<comment type="caution">
    <text evidence="1">The sequence shown here is derived from an EMBL/GenBank/DDBJ whole genome shotgun (WGS) entry which is preliminary data.</text>
</comment>
<keyword evidence="2" id="KW-1185">Reference proteome</keyword>
<reference evidence="1 2" key="1">
    <citation type="submission" date="2018-04" db="EMBL/GenBank/DDBJ databases">
        <title>The genome of golden apple snail Pomacea canaliculata provides insight into stress tolerance and invasive adaptation.</title>
        <authorList>
            <person name="Liu C."/>
            <person name="Liu B."/>
            <person name="Ren Y."/>
            <person name="Zhang Y."/>
            <person name="Wang H."/>
            <person name="Li S."/>
            <person name="Jiang F."/>
            <person name="Yin L."/>
            <person name="Zhang G."/>
            <person name="Qian W."/>
            <person name="Fan W."/>
        </authorList>
    </citation>
    <scope>NUCLEOTIDE SEQUENCE [LARGE SCALE GENOMIC DNA]</scope>
    <source>
        <strain evidence="1">SZHN2017</strain>
        <tissue evidence="1">Muscle</tissue>
    </source>
</reference>
<evidence type="ECO:0000313" key="1">
    <source>
        <dbReference type="EMBL" id="PVD34410.1"/>
    </source>
</evidence>
<proteinExistence type="predicted"/>
<protein>
    <submittedName>
        <fullName evidence="1">Uncharacterized protein</fullName>
    </submittedName>
</protein>
<accession>A0A2T7PLW5</accession>
<organism evidence="1 2">
    <name type="scientific">Pomacea canaliculata</name>
    <name type="common">Golden apple snail</name>
    <dbReference type="NCBI Taxonomy" id="400727"/>
    <lineage>
        <taxon>Eukaryota</taxon>
        <taxon>Metazoa</taxon>
        <taxon>Spiralia</taxon>
        <taxon>Lophotrochozoa</taxon>
        <taxon>Mollusca</taxon>
        <taxon>Gastropoda</taxon>
        <taxon>Caenogastropoda</taxon>
        <taxon>Architaenioglossa</taxon>
        <taxon>Ampullarioidea</taxon>
        <taxon>Ampullariidae</taxon>
        <taxon>Pomacea</taxon>
    </lineage>
</organism>
<dbReference type="EMBL" id="PZQS01000003">
    <property type="protein sequence ID" value="PVD34410.1"/>
    <property type="molecule type" value="Genomic_DNA"/>
</dbReference>
<dbReference type="Proteomes" id="UP000245119">
    <property type="component" value="Linkage Group LG3"/>
</dbReference>